<dbReference type="SUPFAM" id="SSF51658">
    <property type="entry name" value="Xylose isomerase-like"/>
    <property type="match status" value="1"/>
</dbReference>
<keyword evidence="2" id="KW-0540">Nuclease</keyword>
<gene>
    <name evidence="2" type="ORF">GCM10011391_06110</name>
</gene>
<dbReference type="RefSeq" id="WP_188688985.1">
    <property type="nucleotide sequence ID" value="NZ_BMIR01000002.1"/>
</dbReference>
<dbReference type="Pfam" id="PF01261">
    <property type="entry name" value="AP_endonuc_2"/>
    <property type="match status" value="1"/>
</dbReference>
<dbReference type="PANTHER" id="PTHR12110:SF41">
    <property type="entry name" value="INOSOSE DEHYDRATASE"/>
    <property type="match status" value="1"/>
</dbReference>
<evidence type="ECO:0000259" key="1">
    <source>
        <dbReference type="Pfam" id="PF01261"/>
    </source>
</evidence>
<feature type="domain" description="Xylose isomerase-like TIM barrel" evidence="1">
    <location>
        <begin position="48"/>
        <end position="257"/>
    </location>
</feature>
<name>A0A8J2VHW6_9BACL</name>
<evidence type="ECO:0000313" key="2">
    <source>
        <dbReference type="EMBL" id="GGE30308.1"/>
    </source>
</evidence>
<proteinExistence type="predicted"/>
<dbReference type="InterPro" id="IPR050312">
    <property type="entry name" value="IolE/XylAMocC-like"/>
</dbReference>
<dbReference type="PANTHER" id="PTHR12110">
    <property type="entry name" value="HYDROXYPYRUVATE ISOMERASE"/>
    <property type="match status" value="1"/>
</dbReference>
<sequence>MKFAFMTANYVARELNYTKSLDWGKCHEATVAAFHGPNFKSKFEELIATVKELGFDAIELWVAHLDPLKATPEMIEIAKGILNAYEMDVISYTAGFGSPGVTREEAQKIFETAKAIGAPVLAQGFHPDNGDIVKEFAEANHIYMGLENHPEKTPQEVIDKVAPFAPWVGSALDTGWFATQGYDPIKAVRALQDHLVHVHLKDVKAAGAHDTCTLGDGIVDIKGVMTELKAIGYTGPMTVEHEPHLHDPTEECRESLKRVQHWWSELQ</sequence>
<evidence type="ECO:0000313" key="3">
    <source>
        <dbReference type="Proteomes" id="UP000628775"/>
    </source>
</evidence>
<dbReference type="GO" id="GO:0004519">
    <property type="term" value="F:endonuclease activity"/>
    <property type="evidence" value="ECO:0007669"/>
    <property type="project" value="UniProtKB-KW"/>
</dbReference>
<dbReference type="InterPro" id="IPR013022">
    <property type="entry name" value="Xyl_isomerase-like_TIM-brl"/>
</dbReference>
<keyword evidence="2" id="KW-0255">Endonuclease</keyword>
<dbReference type="AlphaFoldDB" id="A0A8J2VHW6"/>
<protein>
    <submittedName>
        <fullName evidence="2">AP endonuclease</fullName>
    </submittedName>
</protein>
<reference evidence="2" key="1">
    <citation type="journal article" date="2014" name="Int. J. Syst. Evol. Microbiol.">
        <title>Complete genome sequence of Corynebacterium casei LMG S-19264T (=DSM 44701T), isolated from a smear-ripened cheese.</title>
        <authorList>
            <consortium name="US DOE Joint Genome Institute (JGI-PGF)"/>
            <person name="Walter F."/>
            <person name="Albersmeier A."/>
            <person name="Kalinowski J."/>
            <person name="Ruckert C."/>
        </authorList>
    </citation>
    <scope>NUCLEOTIDE SEQUENCE</scope>
    <source>
        <strain evidence="2">CGMCC 1.15371</strain>
    </source>
</reference>
<dbReference type="Gene3D" id="3.20.20.150">
    <property type="entry name" value="Divalent-metal-dependent TIM barrel enzymes"/>
    <property type="match status" value="1"/>
</dbReference>
<accession>A0A8J2VHW6</accession>
<comment type="caution">
    <text evidence="2">The sequence shown here is derived from an EMBL/GenBank/DDBJ whole genome shotgun (WGS) entry which is preliminary data.</text>
</comment>
<dbReference type="EMBL" id="BMIR01000002">
    <property type="protein sequence ID" value="GGE30308.1"/>
    <property type="molecule type" value="Genomic_DNA"/>
</dbReference>
<organism evidence="2 3">
    <name type="scientific">Pullulanibacillus camelliae</name>
    <dbReference type="NCBI Taxonomy" id="1707096"/>
    <lineage>
        <taxon>Bacteria</taxon>
        <taxon>Bacillati</taxon>
        <taxon>Bacillota</taxon>
        <taxon>Bacilli</taxon>
        <taxon>Bacillales</taxon>
        <taxon>Sporolactobacillaceae</taxon>
        <taxon>Pullulanibacillus</taxon>
    </lineage>
</organism>
<dbReference type="InterPro" id="IPR036237">
    <property type="entry name" value="Xyl_isomerase-like_sf"/>
</dbReference>
<dbReference type="Proteomes" id="UP000628775">
    <property type="component" value="Unassembled WGS sequence"/>
</dbReference>
<keyword evidence="2" id="KW-0378">Hydrolase</keyword>
<keyword evidence="3" id="KW-1185">Reference proteome</keyword>
<reference evidence="2" key="2">
    <citation type="submission" date="2020-09" db="EMBL/GenBank/DDBJ databases">
        <authorList>
            <person name="Sun Q."/>
            <person name="Zhou Y."/>
        </authorList>
    </citation>
    <scope>NUCLEOTIDE SEQUENCE</scope>
    <source>
        <strain evidence="2">CGMCC 1.15371</strain>
    </source>
</reference>